<feature type="domain" description="GGDEF" evidence="3">
    <location>
        <begin position="290"/>
        <end position="429"/>
    </location>
</feature>
<dbReference type="NCBIfam" id="TIGR00254">
    <property type="entry name" value="GGDEF"/>
    <property type="match status" value="1"/>
</dbReference>
<feature type="compositionally biased region" description="Basic and acidic residues" evidence="1">
    <location>
        <begin position="436"/>
        <end position="468"/>
    </location>
</feature>
<comment type="caution">
    <text evidence="4">The sequence shown here is derived from an EMBL/GenBank/DDBJ whole genome shotgun (WGS) entry which is preliminary data.</text>
</comment>
<evidence type="ECO:0000256" key="1">
    <source>
        <dbReference type="SAM" id="MobiDB-lite"/>
    </source>
</evidence>
<organism evidence="4 5">
    <name type="scientific">Kribbella pratensis</name>
    <dbReference type="NCBI Taxonomy" id="2512112"/>
    <lineage>
        <taxon>Bacteria</taxon>
        <taxon>Bacillati</taxon>
        <taxon>Actinomycetota</taxon>
        <taxon>Actinomycetes</taxon>
        <taxon>Propionibacteriales</taxon>
        <taxon>Kribbellaceae</taxon>
        <taxon>Kribbella</taxon>
    </lineage>
</organism>
<dbReference type="SUPFAM" id="SSF55073">
    <property type="entry name" value="Nucleotide cyclase"/>
    <property type="match status" value="1"/>
</dbReference>
<feature type="transmembrane region" description="Helical" evidence="2">
    <location>
        <begin position="169"/>
        <end position="198"/>
    </location>
</feature>
<dbReference type="InterPro" id="IPR050469">
    <property type="entry name" value="Diguanylate_Cyclase"/>
</dbReference>
<dbReference type="FunFam" id="3.30.70.270:FF:000001">
    <property type="entry name" value="Diguanylate cyclase domain protein"/>
    <property type="match status" value="1"/>
</dbReference>
<feature type="transmembrane region" description="Helical" evidence="2">
    <location>
        <begin position="24"/>
        <end position="47"/>
    </location>
</feature>
<reference evidence="4 5" key="1">
    <citation type="submission" date="2019-03" db="EMBL/GenBank/DDBJ databases">
        <title>Genomic Encyclopedia of Type Strains, Phase III (KMG-III): the genomes of soil and plant-associated and newly described type strains.</title>
        <authorList>
            <person name="Whitman W."/>
        </authorList>
    </citation>
    <scope>NUCLEOTIDE SEQUENCE [LARGE SCALE GENOMIC DNA]</scope>
    <source>
        <strain evidence="4 5">VKM Ac-2573</strain>
    </source>
</reference>
<dbReference type="InterPro" id="IPR029787">
    <property type="entry name" value="Nucleotide_cyclase"/>
</dbReference>
<name>A0A4R8CPN1_9ACTN</name>
<feature type="transmembrane region" description="Helical" evidence="2">
    <location>
        <begin position="137"/>
        <end position="157"/>
    </location>
</feature>
<accession>A0A4R8CPN1</accession>
<feature type="transmembrane region" description="Helical" evidence="2">
    <location>
        <begin position="210"/>
        <end position="229"/>
    </location>
</feature>
<protein>
    <submittedName>
        <fullName evidence="4">Diguanylate cyclase (GGDEF)-like protein</fullName>
    </submittedName>
</protein>
<dbReference type="PANTHER" id="PTHR45138:SF9">
    <property type="entry name" value="DIGUANYLATE CYCLASE DGCM-RELATED"/>
    <property type="match status" value="1"/>
</dbReference>
<dbReference type="SMART" id="SM00267">
    <property type="entry name" value="GGDEF"/>
    <property type="match status" value="1"/>
</dbReference>
<proteinExistence type="predicted"/>
<evidence type="ECO:0000256" key="2">
    <source>
        <dbReference type="SAM" id="Phobius"/>
    </source>
</evidence>
<gene>
    <name evidence="4" type="ORF">EV653_3308</name>
</gene>
<dbReference type="AlphaFoldDB" id="A0A4R8CPN1"/>
<evidence type="ECO:0000313" key="5">
    <source>
        <dbReference type="Proteomes" id="UP000295146"/>
    </source>
</evidence>
<evidence type="ECO:0000259" key="3">
    <source>
        <dbReference type="PROSITE" id="PS50887"/>
    </source>
</evidence>
<dbReference type="PROSITE" id="PS50887">
    <property type="entry name" value="GGDEF"/>
    <property type="match status" value="1"/>
</dbReference>
<dbReference type="InterPro" id="IPR043128">
    <property type="entry name" value="Rev_trsase/Diguanyl_cyclase"/>
</dbReference>
<dbReference type="InterPro" id="IPR000160">
    <property type="entry name" value="GGDEF_dom"/>
</dbReference>
<dbReference type="Pfam" id="PF00990">
    <property type="entry name" value="GGDEF"/>
    <property type="match status" value="1"/>
</dbReference>
<feature type="region of interest" description="Disordered" evidence="1">
    <location>
        <begin position="427"/>
        <end position="468"/>
    </location>
</feature>
<feature type="transmembrane region" description="Helical" evidence="2">
    <location>
        <begin position="99"/>
        <end position="125"/>
    </location>
</feature>
<dbReference type="PANTHER" id="PTHR45138">
    <property type="entry name" value="REGULATORY COMPONENTS OF SENSORY TRANSDUCTION SYSTEM"/>
    <property type="match status" value="1"/>
</dbReference>
<evidence type="ECO:0000313" key="4">
    <source>
        <dbReference type="EMBL" id="TDW78118.1"/>
    </source>
</evidence>
<dbReference type="CDD" id="cd01949">
    <property type="entry name" value="GGDEF"/>
    <property type="match status" value="1"/>
</dbReference>
<keyword evidence="2" id="KW-1133">Transmembrane helix</keyword>
<dbReference type="OrthoDB" id="23692at2"/>
<dbReference type="GO" id="GO:0052621">
    <property type="term" value="F:diguanylate cyclase activity"/>
    <property type="evidence" value="ECO:0007669"/>
    <property type="project" value="TreeGrafter"/>
</dbReference>
<sequence length="468" mass="49830">MILIGRSSWGPPRQWKLWSLPRTALAYVLAIDVIAVTITTVAVRSTLVGPNSGVRHSEWVAFVVLAVASTLHLECARGIERRRETAANTSPHTNLKCLWIFAALLLLPLSLVIPLVVLAYAYSWFRVYGRTVAHRKVFSAATYILASAAAAAVLRAGGLLTEPRVPTGFWSLLVVMAAAGTWWLVNYALVIGAILLASPEATAREALGELSDQLVVCAGLGLGVAIAAVQSSYPWVVPVLMVTVMALHRDLLLPQYQRAAGTDSKTGLATSSYWASAVPAELARADTLRSTVGLLMLDLDRFKEINDTYGHPAGDEALRAVGEAIRAEVRHGDLVARVGGDELAVLLPGASETEVMEIAERIRERLVSLTVSVGTTNGGKAAITGVPASFGAAIYPHVANTMDQLILAADDALLTAKRAGRNQIVAALPSPPAVTDHAENAENADRADRADRAEQSERSDSADHHVSD</sequence>
<keyword evidence="5" id="KW-1185">Reference proteome</keyword>
<keyword evidence="2" id="KW-0812">Transmembrane</keyword>
<keyword evidence="2" id="KW-0472">Membrane</keyword>
<dbReference type="Proteomes" id="UP000295146">
    <property type="component" value="Unassembled WGS sequence"/>
</dbReference>
<dbReference type="Gene3D" id="3.30.70.270">
    <property type="match status" value="1"/>
</dbReference>
<dbReference type="EMBL" id="SODP01000001">
    <property type="protein sequence ID" value="TDW78118.1"/>
    <property type="molecule type" value="Genomic_DNA"/>
</dbReference>